<dbReference type="EMBL" id="CM018049">
    <property type="protein sequence ID" value="KAA8519525.1"/>
    <property type="molecule type" value="Genomic_DNA"/>
</dbReference>
<evidence type="ECO:0000256" key="4">
    <source>
        <dbReference type="ARBA" id="ARBA00023163"/>
    </source>
</evidence>
<dbReference type="Gene3D" id="3.40.1810.10">
    <property type="entry name" value="Transcription factor, MADS-box"/>
    <property type="match status" value="1"/>
</dbReference>
<comment type="subcellular location">
    <subcellularLocation>
        <location evidence="1">Nucleus</location>
    </subcellularLocation>
</comment>
<accession>A0A5J4ZLP3</accession>
<dbReference type="OrthoDB" id="1896642at2759"/>
<dbReference type="PRINTS" id="PR00404">
    <property type="entry name" value="MADSDOMAIN"/>
</dbReference>
<protein>
    <recommendedName>
        <fullName evidence="6">MADS-box domain-containing protein</fullName>
    </recommendedName>
</protein>
<evidence type="ECO:0000256" key="2">
    <source>
        <dbReference type="ARBA" id="ARBA00023015"/>
    </source>
</evidence>
<keyword evidence="8" id="KW-1185">Reference proteome</keyword>
<dbReference type="PANTHER" id="PTHR11945:SF629">
    <property type="entry name" value="OS02G0164450 PROTEIN"/>
    <property type="match status" value="1"/>
</dbReference>
<dbReference type="GO" id="GO:0005634">
    <property type="term" value="C:nucleus"/>
    <property type="evidence" value="ECO:0007669"/>
    <property type="project" value="UniProtKB-SubCell"/>
</dbReference>
<gene>
    <name evidence="7" type="ORF">F0562_013781</name>
</gene>
<dbReference type="AlphaFoldDB" id="A0A5J4ZLP3"/>
<dbReference type="SMART" id="SM00432">
    <property type="entry name" value="MADS"/>
    <property type="match status" value="1"/>
</dbReference>
<dbReference type="SUPFAM" id="SSF55455">
    <property type="entry name" value="SRF-like"/>
    <property type="match status" value="1"/>
</dbReference>
<keyword evidence="5" id="KW-0539">Nucleus</keyword>
<dbReference type="Pfam" id="PF00319">
    <property type="entry name" value="SRF-TF"/>
    <property type="match status" value="1"/>
</dbReference>
<dbReference type="GO" id="GO:0000981">
    <property type="term" value="F:DNA-binding transcription factor activity, RNA polymerase II-specific"/>
    <property type="evidence" value="ECO:0007669"/>
    <property type="project" value="TreeGrafter"/>
</dbReference>
<keyword evidence="4" id="KW-0804">Transcription</keyword>
<evidence type="ECO:0000256" key="5">
    <source>
        <dbReference type="ARBA" id="ARBA00023242"/>
    </source>
</evidence>
<proteinExistence type="predicted"/>
<dbReference type="InterPro" id="IPR036879">
    <property type="entry name" value="TF_MADSbox_sf"/>
</dbReference>
<evidence type="ECO:0000256" key="1">
    <source>
        <dbReference type="ARBA" id="ARBA00004123"/>
    </source>
</evidence>
<name>A0A5J4ZLP3_9ASTE</name>
<dbReference type="PROSITE" id="PS50066">
    <property type="entry name" value="MADS_BOX_2"/>
    <property type="match status" value="1"/>
</dbReference>
<dbReference type="InterPro" id="IPR002100">
    <property type="entry name" value="TF_MADSbox"/>
</dbReference>
<keyword evidence="2" id="KW-0805">Transcription regulation</keyword>
<sequence>MKNSEKKPMGMGCPKLEIKKIEKKSKLQVTFSKRRADLFNKVAQLSAMCGAVVAVLVMSPAKKAVGKLETEKKQEKAVEESKAAAGCGFWWDESIDGIGLDELEQYMASLEVVKKKVRTRAEEIAMISASSSNFLPPGGVAM</sequence>
<dbReference type="Proteomes" id="UP000325577">
    <property type="component" value="Linkage Group LG6"/>
</dbReference>
<dbReference type="GO" id="GO:0046983">
    <property type="term" value="F:protein dimerization activity"/>
    <property type="evidence" value="ECO:0007669"/>
    <property type="project" value="InterPro"/>
</dbReference>
<dbReference type="PANTHER" id="PTHR11945">
    <property type="entry name" value="MADS BOX PROTEIN"/>
    <property type="match status" value="1"/>
</dbReference>
<evidence type="ECO:0000313" key="8">
    <source>
        <dbReference type="Proteomes" id="UP000325577"/>
    </source>
</evidence>
<feature type="domain" description="MADS-box" evidence="6">
    <location>
        <begin position="11"/>
        <end position="63"/>
    </location>
</feature>
<keyword evidence="3" id="KW-0238">DNA-binding</keyword>
<organism evidence="7 8">
    <name type="scientific">Nyssa sinensis</name>
    <dbReference type="NCBI Taxonomy" id="561372"/>
    <lineage>
        <taxon>Eukaryota</taxon>
        <taxon>Viridiplantae</taxon>
        <taxon>Streptophyta</taxon>
        <taxon>Embryophyta</taxon>
        <taxon>Tracheophyta</taxon>
        <taxon>Spermatophyta</taxon>
        <taxon>Magnoliopsida</taxon>
        <taxon>eudicotyledons</taxon>
        <taxon>Gunneridae</taxon>
        <taxon>Pentapetalae</taxon>
        <taxon>asterids</taxon>
        <taxon>Cornales</taxon>
        <taxon>Nyssaceae</taxon>
        <taxon>Nyssa</taxon>
    </lineage>
</organism>
<evidence type="ECO:0000313" key="7">
    <source>
        <dbReference type="EMBL" id="KAA8519525.1"/>
    </source>
</evidence>
<evidence type="ECO:0000256" key="3">
    <source>
        <dbReference type="ARBA" id="ARBA00023125"/>
    </source>
</evidence>
<dbReference type="GO" id="GO:0000978">
    <property type="term" value="F:RNA polymerase II cis-regulatory region sequence-specific DNA binding"/>
    <property type="evidence" value="ECO:0007669"/>
    <property type="project" value="TreeGrafter"/>
</dbReference>
<evidence type="ECO:0000259" key="6">
    <source>
        <dbReference type="PROSITE" id="PS50066"/>
    </source>
</evidence>
<reference evidence="7 8" key="1">
    <citation type="submission" date="2019-09" db="EMBL/GenBank/DDBJ databases">
        <title>A chromosome-level genome assembly of the Chinese tupelo Nyssa sinensis.</title>
        <authorList>
            <person name="Yang X."/>
            <person name="Kang M."/>
            <person name="Yang Y."/>
            <person name="Xiong H."/>
            <person name="Wang M."/>
            <person name="Zhang Z."/>
            <person name="Wang Z."/>
            <person name="Wu H."/>
            <person name="Ma T."/>
            <person name="Liu J."/>
            <person name="Xi Z."/>
        </authorList>
    </citation>
    <scope>NUCLEOTIDE SEQUENCE [LARGE SCALE GENOMIC DNA]</scope>
    <source>
        <strain evidence="7">J267</strain>
        <tissue evidence="7">Leaf</tissue>
    </source>
</reference>